<accession>A0A6H0XJM0</accession>
<evidence type="ECO:0000259" key="5">
    <source>
        <dbReference type="PROSITE" id="PS50048"/>
    </source>
</evidence>
<dbReference type="GO" id="GO:0008270">
    <property type="term" value="F:zinc ion binding"/>
    <property type="evidence" value="ECO:0007669"/>
    <property type="project" value="InterPro"/>
</dbReference>
<evidence type="ECO:0000256" key="4">
    <source>
        <dbReference type="SAM" id="MobiDB-lite"/>
    </source>
</evidence>
<dbReference type="PROSITE" id="PS00463">
    <property type="entry name" value="ZN2_CY6_FUNGAL_1"/>
    <property type="match status" value="1"/>
</dbReference>
<evidence type="ECO:0000256" key="1">
    <source>
        <dbReference type="ARBA" id="ARBA00004123"/>
    </source>
</evidence>
<feature type="region of interest" description="Disordered" evidence="4">
    <location>
        <begin position="1"/>
        <end position="32"/>
    </location>
</feature>
<dbReference type="GO" id="GO:0006351">
    <property type="term" value="P:DNA-templated transcription"/>
    <property type="evidence" value="ECO:0007669"/>
    <property type="project" value="InterPro"/>
</dbReference>
<dbReference type="InterPro" id="IPR007219">
    <property type="entry name" value="XnlR_reg_dom"/>
</dbReference>
<dbReference type="SMART" id="SM00906">
    <property type="entry name" value="Fungal_trans"/>
    <property type="match status" value="1"/>
</dbReference>
<dbReference type="AlphaFoldDB" id="A0A6H0XJM0"/>
<dbReference type="PANTHER" id="PTHR31001">
    <property type="entry name" value="UNCHARACTERIZED TRANSCRIPTIONAL REGULATORY PROTEIN"/>
    <property type="match status" value="1"/>
</dbReference>
<evidence type="ECO:0000256" key="3">
    <source>
        <dbReference type="ARBA" id="ARBA00023242"/>
    </source>
</evidence>
<dbReference type="InterPro" id="IPR036864">
    <property type="entry name" value="Zn2-C6_fun-type_DNA-bd_sf"/>
</dbReference>
<dbReference type="Pfam" id="PF04082">
    <property type="entry name" value="Fungal_trans"/>
    <property type="match status" value="1"/>
</dbReference>
<dbReference type="Gene3D" id="4.10.240.10">
    <property type="entry name" value="Zn(2)-C6 fungal-type DNA-binding domain"/>
    <property type="match status" value="1"/>
</dbReference>
<dbReference type="CDD" id="cd12148">
    <property type="entry name" value="fungal_TF_MHR"/>
    <property type="match status" value="1"/>
</dbReference>
<dbReference type="Proteomes" id="UP000503462">
    <property type="component" value="Chromosome 1"/>
</dbReference>
<evidence type="ECO:0000313" key="6">
    <source>
        <dbReference type="EMBL" id="QIW94719.1"/>
    </source>
</evidence>
<dbReference type="CDD" id="cd00067">
    <property type="entry name" value="GAL4"/>
    <property type="match status" value="1"/>
</dbReference>
<feature type="region of interest" description="Disordered" evidence="4">
    <location>
        <begin position="95"/>
        <end position="127"/>
    </location>
</feature>
<dbReference type="InterPro" id="IPR001138">
    <property type="entry name" value="Zn2Cys6_DnaBD"/>
</dbReference>
<sequence>MAAFSGSATERVLAPAPPTTNTGNTVNGGAPQQLMPYTCQTCSRRKVKCDKTVPTCSTCRKAKLQCTYQAPAPRRRKRKPSEDVNDRLQRYETLLHEHGLLPNDTPEPRQEDSNSDNKPAVSIRLNEPETARVGKLVSAGPGKSRYIDSNTWRAIDDGEAQVSEDDEDEVSNNGVDLHHIGDPLSAALVGRARDLLDQHPRYELAKTLWTLYVDNVDPICRVLHTPSMADVVDHAARNPREVSKPLECLLFAVYHFAVVSMTEDQCLSIMKETQSVAQARYRHATCQALVNAAFLKSSEMSVLQAYILFLLAVRTHYDPHTFWILSGVAFRIGQRMGIHRDGEILGLSPFEVHMRRRLFWQLLPMDGIAAQLSGTGIAPAPDSWDTKQPLNINEDQIWPGMTHMPEEKVGATDMIFCIARTEVGRFHNRTKSALRASDDNITAQDLQKLAAGDIEKRIEEMEDLLERKIVRYCDVVNPLHFLSVTMCRGAMNVIKLRVKISLAKDQPMSSEHMREVYRLAMRVVDYDIASHENPAMAKYMWHFRALFQHSSLACALTSLRNPVFLSPQEIRSAWEKIGRLYSHHPELMAQKRALHIALGRLTLKSWDVSAYNAGIVVEPGFITTLRNLRHRDKSHRTHAGESIPALVTPTETAFSNNISPESQGILTGLSADDLNVNYDFSLDNMDWMNWDKMMQDFQANSTQSMGLMPPMT</sequence>
<dbReference type="EMBL" id="CP051139">
    <property type="protein sequence ID" value="QIW94719.1"/>
    <property type="molecule type" value="Genomic_DNA"/>
</dbReference>
<evidence type="ECO:0000313" key="7">
    <source>
        <dbReference type="Proteomes" id="UP000503462"/>
    </source>
</evidence>
<dbReference type="InterPro" id="IPR050613">
    <property type="entry name" value="Sec_Metabolite_Reg"/>
</dbReference>
<dbReference type="Pfam" id="PF00172">
    <property type="entry name" value="Zn_clus"/>
    <property type="match status" value="1"/>
</dbReference>
<dbReference type="SUPFAM" id="SSF57701">
    <property type="entry name" value="Zn2/Cys6 DNA-binding domain"/>
    <property type="match status" value="1"/>
</dbReference>
<dbReference type="SMART" id="SM00066">
    <property type="entry name" value="GAL4"/>
    <property type="match status" value="1"/>
</dbReference>
<gene>
    <name evidence="6" type="ORF">AMS68_000237</name>
</gene>
<reference evidence="6 7" key="1">
    <citation type="journal article" date="2016" name="Sci. Rep.">
        <title>Peltaster fructicola genome reveals evolution from an invasive phytopathogen to an ectophytic parasite.</title>
        <authorList>
            <person name="Xu C."/>
            <person name="Chen H."/>
            <person name="Gleason M.L."/>
            <person name="Xu J.R."/>
            <person name="Liu H."/>
            <person name="Zhang R."/>
            <person name="Sun G."/>
        </authorList>
    </citation>
    <scope>NUCLEOTIDE SEQUENCE [LARGE SCALE GENOMIC DNA]</scope>
    <source>
        <strain evidence="6 7">LNHT1506</strain>
    </source>
</reference>
<organism evidence="6 7">
    <name type="scientific">Peltaster fructicola</name>
    <dbReference type="NCBI Taxonomy" id="286661"/>
    <lineage>
        <taxon>Eukaryota</taxon>
        <taxon>Fungi</taxon>
        <taxon>Dikarya</taxon>
        <taxon>Ascomycota</taxon>
        <taxon>Pezizomycotina</taxon>
        <taxon>Dothideomycetes</taxon>
        <taxon>Dothideomycetes incertae sedis</taxon>
        <taxon>Peltaster</taxon>
    </lineage>
</organism>
<feature type="domain" description="Zn(2)-C6 fungal-type" evidence="5">
    <location>
        <begin position="38"/>
        <end position="68"/>
    </location>
</feature>
<proteinExistence type="predicted"/>
<dbReference type="OrthoDB" id="2269373at2759"/>
<keyword evidence="2" id="KW-0479">Metal-binding</keyword>
<comment type="subcellular location">
    <subcellularLocation>
        <location evidence="1">Nucleus</location>
    </subcellularLocation>
</comment>
<keyword evidence="7" id="KW-1185">Reference proteome</keyword>
<protein>
    <recommendedName>
        <fullName evidence="5">Zn(2)-C6 fungal-type domain-containing protein</fullName>
    </recommendedName>
</protein>
<dbReference type="PANTHER" id="PTHR31001:SF85">
    <property type="entry name" value="ZN(II)2CYS6 TRANSCRIPTION FACTOR (EUROFUNG)"/>
    <property type="match status" value="1"/>
</dbReference>
<name>A0A6H0XJM0_9PEZI</name>
<dbReference type="PROSITE" id="PS50048">
    <property type="entry name" value="ZN2_CY6_FUNGAL_2"/>
    <property type="match status" value="1"/>
</dbReference>
<dbReference type="GO" id="GO:0003677">
    <property type="term" value="F:DNA binding"/>
    <property type="evidence" value="ECO:0007669"/>
    <property type="project" value="InterPro"/>
</dbReference>
<evidence type="ECO:0000256" key="2">
    <source>
        <dbReference type="ARBA" id="ARBA00022723"/>
    </source>
</evidence>
<keyword evidence="3" id="KW-0539">Nucleus</keyword>
<feature type="compositionally biased region" description="Low complexity" evidence="4">
    <location>
        <begin position="19"/>
        <end position="31"/>
    </location>
</feature>
<dbReference type="GO" id="GO:0005634">
    <property type="term" value="C:nucleus"/>
    <property type="evidence" value="ECO:0007669"/>
    <property type="project" value="UniProtKB-SubCell"/>
</dbReference>
<dbReference type="GO" id="GO:0000981">
    <property type="term" value="F:DNA-binding transcription factor activity, RNA polymerase II-specific"/>
    <property type="evidence" value="ECO:0007669"/>
    <property type="project" value="InterPro"/>
</dbReference>